<dbReference type="InterPro" id="IPR000683">
    <property type="entry name" value="Gfo/Idh/MocA-like_OxRdtase_N"/>
</dbReference>
<gene>
    <name evidence="8" type="ORF">M427DRAFT_112422</name>
</gene>
<dbReference type="STRING" id="1344416.A0A139AD98"/>
<dbReference type="EC" id="1.1.1.179" evidence="3"/>
<comment type="catalytic activity">
    <reaction evidence="5">
        <text>D-xylose + NADP(+) = D-xylono-1,5-lactone + NADPH + H(+)</text>
        <dbReference type="Rhea" id="RHEA:22000"/>
        <dbReference type="ChEBI" id="CHEBI:15378"/>
        <dbReference type="ChEBI" id="CHEBI:15867"/>
        <dbReference type="ChEBI" id="CHEBI:53455"/>
        <dbReference type="ChEBI" id="CHEBI:57783"/>
        <dbReference type="ChEBI" id="CHEBI:58349"/>
        <dbReference type="EC" id="1.1.1.179"/>
    </reaction>
</comment>
<comment type="similarity">
    <text evidence="1">Belongs to the Gfo/Idh/MocA family.</text>
</comment>
<reference evidence="8 9" key="1">
    <citation type="journal article" date="2015" name="Genome Biol. Evol.">
        <title>Phylogenomic analyses indicate that early fungi evolved digesting cell walls of algal ancestors of land plants.</title>
        <authorList>
            <person name="Chang Y."/>
            <person name="Wang S."/>
            <person name="Sekimoto S."/>
            <person name="Aerts A.L."/>
            <person name="Choi C."/>
            <person name="Clum A."/>
            <person name="LaButti K.M."/>
            <person name="Lindquist E.A."/>
            <person name="Yee Ngan C."/>
            <person name="Ohm R.A."/>
            <person name="Salamov A.A."/>
            <person name="Grigoriev I.V."/>
            <person name="Spatafora J.W."/>
            <person name="Berbee M.L."/>
        </authorList>
    </citation>
    <scope>NUCLEOTIDE SEQUENCE [LARGE SCALE GENOMIC DNA]</scope>
    <source>
        <strain evidence="8 9">JEL478</strain>
    </source>
</reference>
<evidence type="ECO:0000256" key="3">
    <source>
        <dbReference type="ARBA" id="ARBA00038984"/>
    </source>
</evidence>
<evidence type="ECO:0000256" key="2">
    <source>
        <dbReference type="ARBA" id="ARBA00023002"/>
    </source>
</evidence>
<name>A0A139AD98_GONPJ</name>
<evidence type="ECO:0000256" key="6">
    <source>
        <dbReference type="SAM" id="MobiDB-lite"/>
    </source>
</evidence>
<keyword evidence="9" id="KW-1185">Reference proteome</keyword>
<evidence type="ECO:0000259" key="7">
    <source>
        <dbReference type="Pfam" id="PF01408"/>
    </source>
</evidence>
<feature type="region of interest" description="Disordered" evidence="6">
    <location>
        <begin position="365"/>
        <end position="384"/>
    </location>
</feature>
<evidence type="ECO:0000313" key="9">
    <source>
        <dbReference type="Proteomes" id="UP000070544"/>
    </source>
</evidence>
<dbReference type="AlphaFoldDB" id="A0A139AD98"/>
<dbReference type="OrthoDB" id="2129491at2759"/>
<evidence type="ECO:0000256" key="5">
    <source>
        <dbReference type="ARBA" id="ARBA00049233"/>
    </source>
</evidence>
<evidence type="ECO:0000313" key="8">
    <source>
        <dbReference type="EMBL" id="KXS14728.1"/>
    </source>
</evidence>
<organism evidence="8 9">
    <name type="scientific">Gonapodya prolifera (strain JEL478)</name>
    <name type="common">Monoblepharis prolifera</name>
    <dbReference type="NCBI Taxonomy" id="1344416"/>
    <lineage>
        <taxon>Eukaryota</taxon>
        <taxon>Fungi</taxon>
        <taxon>Fungi incertae sedis</taxon>
        <taxon>Chytridiomycota</taxon>
        <taxon>Chytridiomycota incertae sedis</taxon>
        <taxon>Monoblepharidomycetes</taxon>
        <taxon>Monoblepharidales</taxon>
        <taxon>Gonapodyaceae</taxon>
        <taxon>Gonapodya</taxon>
    </lineage>
</organism>
<evidence type="ECO:0000256" key="4">
    <source>
        <dbReference type="ARBA" id="ARBA00042988"/>
    </source>
</evidence>
<feature type="domain" description="Gfo/Idh/MocA-like oxidoreductase N-terminal" evidence="7">
    <location>
        <begin position="37"/>
        <end position="153"/>
    </location>
</feature>
<dbReference type="Gene3D" id="3.40.50.720">
    <property type="entry name" value="NAD(P)-binding Rossmann-like Domain"/>
    <property type="match status" value="1"/>
</dbReference>
<dbReference type="InterPro" id="IPR050984">
    <property type="entry name" value="Gfo/Idh/MocA_domain"/>
</dbReference>
<dbReference type="GO" id="GO:0047837">
    <property type="term" value="F:D-xylose 1-dehydrogenase (NADP+) activity"/>
    <property type="evidence" value="ECO:0007669"/>
    <property type="project" value="UniProtKB-EC"/>
</dbReference>
<dbReference type="InterPro" id="IPR036291">
    <property type="entry name" value="NAD(P)-bd_dom_sf"/>
</dbReference>
<dbReference type="Pfam" id="PF01408">
    <property type="entry name" value="GFO_IDH_MocA"/>
    <property type="match status" value="1"/>
</dbReference>
<protein>
    <recommendedName>
        <fullName evidence="3">D-xylose 1-dehydrogenase (NADP(+), D-xylono-1,5-lactone-forming)</fullName>
        <ecNumber evidence="3">1.1.1.179</ecNumber>
    </recommendedName>
    <alternativeName>
        <fullName evidence="4">D-xylose-NADP dehydrogenase</fullName>
    </alternativeName>
</protein>
<dbReference type="Proteomes" id="UP000070544">
    <property type="component" value="Unassembled WGS sequence"/>
</dbReference>
<accession>A0A139AD98</accession>
<dbReference type="EMBL" id="KQ965767">
    <property type="protein sequence ID" value="KXS14728.1"/>
    <property type="molecule type" value="Genomic_DNA"/>
</dbReference>
<evidence type="ECO:0000256" key="1">
    <source>
        <dbReference type="ARBA" id="ARBA00010928"/>
    </source>
</evidence>
<proteinExistence type="inferred from homology"/>
<sequence>MEVIFAIATNPFGRLPNILKSKSPPVPPPSSSTEPILRIGILGAAKIVPDGIVLPARNHPSVQLVAIAARDKSRAEVFAKQHGIARVLDSYADVVTDPDVDAVYIPLPNGLHHKWAIEALRNGKHILLEKPSCSNADQTSQVFALAKQRNLVALEAFHYRFHPALHLFGHLVRMATNEGTNPLTRVEADFRVVGAGIPEDDFRFTHALAGGSVTDPGVYPICISLYTVRAAAGPPAHGGTLDFLDWSSRIECSQAKPTLFVPRVEPLTTAHLDPSGKNAIDERMDATLLVPLPGASEDAPTVACTLLSTLRDEVETTIAGITFRTARLSTPTVEAVFKDGTKVRYVGYLAPWVYHSITVTQPSGRKATHQAYAPSPEPTSDAPDGFWNTEDGAGAGIKPEAWWPTYRYQLEVFYQAWRAHTHSTSPATTNNPTTPPPVPPPVWMHADESIAVMQCVDKIYEASGLGKRI</sequence>
<dbReference type="PANTHER" id="PTHR22604">
    <property type="entry name" value="OXIDOREDUCTASES"/>
    <property type="match status" value="1"/>
</dbReference>
<dbReference type="Gene3D" id="3.30.360.10">
    <property type="entry name" value="Dihydrodipicolinate Reductase, domain 2"/>
    <property type="match status" value="1"/>
</dbReference>
<keyword evidence="2" id="KW-0560">Oxidoreductase</keyword>
<dbReference type="GO" id="GO:0000166">
    <property type="term" value="F:nucleotide binding"/>
    <property type="evidence" value="ECO:0007669"/>
    <property type="project" value="InterPro"/>
</dbReference>
<dbReference type="PANTHER" id="PTHR22604:SF105">
    <property type="entry name" value="TRANS-1,2-DIHYDROBENZENE-1,2-DIOL DEHYDROGENASE"/>
    <property type="match status" value="1"/>
</dbReference>
<dbReference type="SUPFAM" id="SSF51735">
    <property type="entry name" value="NAD(P)-binding Rossmann-fold domains"/>
    <property type="match status" value="1"/>
</dbReference>